<dbReference type="SMART" id="SM01132">
    <property type="entry name" value="DIL"/>
    <property type="match status" value="1"/>
</dbReference>
<dbReference type="GO" id="GO:0005737">
    <property type="term" value="C:cytoplasm"/>
    <property type="evidence" value="ECO:0007669"/>
    <property type="project" value="TreeGrafter"/>
</dbReference>
<evidence type="ECO:0000256" key="8">
    <source>
        <dbReference type="ARBA" id="ARBA00023203"/>
    </source>
</evidence>
<keyword evidence="7 9" id="KW-0505">Motor protein</keyword>
<comment type="similarity">
    <text evidence="1 9">Belongs to the TRAFAC class myosin-kinesin ATPase superfamily. Myosin family.</text>
</comment>
<evidence type="ECO:0000256" key="4">
    <source>
        <dbReference type="ARBA" id="ARBA00022840"/>
    </source>
</evidence>
<dbReference type="GO" id="GO:0007015">
    <property type="term" value="P:actin filament organization"/>
    <property type="evidence" value="ECO:0007669"/>
    <property type="project" value="TreeGrafter"/>
</dbReference>
<evidence type="ECO:0000259" key="14">
    <source>
        <dbReference type="PROSITE" id="PS51844"/>
    </source>
</evidence>
<evidence type="ECO:0000259" key="13">
    <source>
        <dbReference type="PROSITE" id="PS51456"/>
    </source>
</evidence>
<evidence type="ECO:0000256" key="9">
    <source>
        <dbReference type="PROSITE-ProRule" id="PRU00782"/>
    </source>
</evidence>
<dbReference type="InterPro" id="IPR046943">
    <property type="entry name" value="Fungal_Myo2/2A_CBD"/>
</dbReference>
<dbReference type="GO" id="GO:0051015">
    <property type="term" value="F:actin filament binding"/>
    <property type="evidence" value="ECO:0007669"/>
    <property type="project" value="TreeGrafter"/>
</dbReference>
<feature type="region of interest" description="Disordered" evidence="11">
    <location>
        <begin position="614"/>
        <end position="642"/>
    </location>
</feature>
<dbReference type="GO" id="GO:0016459">
    <property type="term" value="C:myosin complex"/>
    <property type="evidence" value="ECO:0007669"/>
    <property type="project" value="UniProtKB-KW"/>
</dbReference>
<keyword evidence="2" id="KW-0677">Repeat</keyword>
<dbReference type="InterPro" id="IPR036103">
    <property type="entry name" value="MYSc_Myo5"/>
</dbReference>
<comment type="caution">
    <text evidence="15">The sequence shown here is derived from an EMBL/GenBank/DDBJ whole genome shotgun (WGS) entry which is preliminary data.</text>
</comment>
<dbReference type="Proteomes" id="UP000750334">
    <property type="component" value="Unassembled WGS sequence"/>
</dbReference>
<feature type="domain" description="Dilute" evidence="12">
    <location>
        <begin position="1221"/>
        <end position="1496"/>
    </location>
</feature>
<dbReference type="GO" id="GO:0016020">
    <property type="term" value="C:membrane"/>
    <property type="evidence" value="ECO:0007669"/>
    <property type="project" value="TreeGrafter"/>
</dbReference>
<dbReference type="OrthoDB" id="6108017at2759"/>
<dbReference type="SUPFAM" id="SSF52540">
    <property type="entry name" value="P-loop containing nucleoside triphosphate hydrolases"/>
    <property type="match status" value="2"/>
</dbReference>
<dbReference type="GO" id="GO:0000146">
    <property type="term" value="F:microfilament motor activity"/>
    <property type="evidence" value="ECO:0007669"/>
    <property type="project" value="TreeGrafter"/>
</dbReference>
<dbReference type="PROSITE" id="PS51456">
    <property type="entry name" value="MYOSIN_MOTOR"/>
    <property type="match status" value="1"/>
</dbReference>
<evidence type="ECO:0000256" key="3">
    <source>
        <dbReference type="ARBA" id="ARBA00022741"/>
    </source>
</evidence>
<keyword evidence="5 10" id="KW-0175">Coiled coil</keyword>
<keyword evidence="4 9" id="KW-0067">ATP-binding</keyword>
<evidence type="ECO:0000256" key="10">
    <source>
        <dbReference type="SAM" id="Coils"/>
    </source>
</evidence>
<dbReference type="SMART" id="SM00015">
    <property type="entry name" value="IQ"/>
    <property type="match status" value="3"/>
</dbReference>
<dbReference type="FunFam" id="1.10.10.820:FF:000001">
    <property type="entry name" value="Myosin heavy chain"/>
    <property type="match status" value="1"/>
</dbReference>
<proteinExistence type="inferred from homology"/>
<dbReference type="PROSITE" id="PS51126">
    <property type="entry name" value="DILUTE"/>
    <property type="match status" value="1"/>
</dbReference>
<sequence>MSFEVGTRCWYPDKDQGWIGAEVVKNELTEGKYHLSLKLENTDSDVVDMEASEDELPLLRNPPILESTEGLTSLSYLNEPAVLHAIKKRYSQLNIYTYSGIVLIAANPFDRVDQLYSQDMIQAYAGKRRGEMEPHLFAIAEEAYRLMKNDKQNQTIVVSGESGAGKTVSAKYIMRYFASVEEEMSSNVGNIQHQTEMSETEEKILATNPIMEAFGNAKTTRNDNSSRFGKYLEILFDDHTSIIGAKLRTYLLERSRLVYQPTDERNYHIFYQMLSGLPEATKDNLHLTVPEDYFYLNQGGATEINGIDDNQEFKITTDALGLVGFDETSQEHIFKILAALLHIGNIEIKKTRNDASLSSDEPNLQIACELLGIDPFNFAKWITKKQIVTRSEKIVSNLNFNQAQVARDSVAKFIYSTLFDWLVENINNVLCNPAVTDQIKSFIGVLDIYGFEHFEKNSFEQFCINYANEKLQQEFNQHVFKLEQEEYINEQIEWSFIEFNDNQPCIDLIENKLGILSLLDEESRLPAGSDESWTQKLYQTLDKPPTNSVFSKPRFGQTKFVVSHYAHDVAYDTEGFIEKNRDTVSDGHLEVLKATTNETLLKILESLEQAAERLEQAKKKKEEEEQQLSKKPGPMGGRRTVQRKPTLGSMFKQSLIELMDTINSTNVHYIRCIKPNNEKEAWKFDNLMVLSQLRACGVLETIRISCAGFPSRWTFNEFILRYYILLPAEEYSSILQQKETTKEDIINMCKKILAITVEDTNKYQIGNTKIFFKAGMLAFLEKKRSDKMNRSIVMIQKHIKAHYYRKNYIATMKSLNLLQTVTRATVVRCQVDQEFKNSAALMIQTALRGYTIRNEVNNILRTIIAIQTKIKKQLRQKQMAVEHEHNAAVTIQSRIRSFVPRKIYQNNKKCTVTIQSMIRRRNAMAKLQTMKAEAKSVKNLQEVSYKLENKVIELTETLAAKIKENKEMKSQIEKLMGDLEESVILKDTIEQEKKLHQQTLNDKDAEYEAKHKELDEQLIAATAQIETHKQEMEQLALKHNELKDSSAKNLEELDEAKKQLNEYQIQNTDLQNEVKSLKEEITRLQGSINMGTAIKTTTLPQAAGATGATAALAGSSVINGNGGDINGNTPMLMKTASTLSNDENSTSLAQINEELYRLLENTETLNVEITEGLLRGFKVPDSGVSIALSRRDVVYPARILIIVLSEMWRFGLTKQSENFLAQVLITIQKVVTTLKGRDLIPSGAFWLANVRELYSFVLFARQSILTEENFKNDMNVDEYNEYVSLVTELKEDFESLSYNIYNIWLKKLQKELQKKAIPAIVMSESLPGFSAGESGSFLNKFFNTNDGYTMDDILTFFNSIYWCMRSFHIENEVFRSVVTTLLNYIDSICFNDLIMRRNFLSWKRGLQLNYNITRLEEWCKSHELPDGADCLKHMIQTSKLLQLRKYTIEDINILRGICSDLSSAQLQKLITQSHVADYESPIPEEILKYVADLVKQESAAASAAAQAAASDPNNKDENSKVSLKNDIFLHTPNGPFDDPFVQIPTREFDQVEAYIPVWLNLPNTKRIVDLVAQNVNVME</sequence>
<dbReference type="Pfam" id="PF00063">
    <property type="entry name" value="Myosin_head"/>
    <property type="match status" value="1"/>
</dbReference>
<evidence type="ECO:0000256" key="2">
    <source>
        <dbReference type="ARBA" id="ARBA00022737"/>
    </source>
</evidence>
<gene>
    <name evidence="15" type="primary">MYO2_1</name>
    <name evidence="15" type="ORF">C6P45_004906</name>
</gene>
<keyword evidence="8 9" id="KW-0009">Actin-binding</keyword>
<protein>
    <submittedName>
        <fullName evidence="15">Myosin type-2 heavy chain 1</fullName>
    </submittedName>
</protein>
<dbReference type="GO" id="GO:0005524">
    <property type="term" value="F:ATP binding"/>
    <property type="evidence" value="ECO:0007669"/>
    <property type="project" value="UniProtKB-UniRule"/>
</dbReference>
<feature type="domain" description="Myosin motor" evidence="13">
    <location>
        <begin position="66"/>
        <end position="785"/>
    </location>
</feature>
<feature type="coiled-coil region" evidence="10">
    <location>
        <begin position="920"/>
        <end position="1087"/>
    </location>
</feature>
<feature type="domain" description="Myosin N-terminal SH3-like" evidence="14">
    <location>
        <begin position="4"/>
        <end position="57"/>
    </location>
</feature>
<dbReference type="SUPFAM" id="SSF50084">
    <property type="entry name" value="Myosin S1 fragment, N-terminal domain"/>
    <property type="match status" value="1"/>
</dbReference>
<dbReference type="EMBL" id="PUHR01000075">
    <property type="protein sequence ID" value="KAG0668205.1"/>
    <property type="molecule type" value="Genomic_DNA"/>
</dbReference>
<name>A0A9P6WB89_MAUEX</name>
<evidence type="ECO:0000313" key="15">
    <source>
        <dbReference type="EMBL" id="KAG0668205.1"/>
    </source>
</evidence>
<keyword evidence="6 9" id="KW-0518">Myosin</keyword>
<reference evidence="15 16" key="1">
    <citation type="submission" date="2020-11" db="EMBL/GenBank/DDBJ databases">
        <title>Kefir isolates.</title>
        <authorList>
            <person name="Marcisauskas S."/>
            <person name="Kim Y."/>
            <person name="Blasche S."/>
        </authorList>
    </citation>
    <scope>NUCLEOTIDE SEQUENCE [LARGE SCALE GENOMIC DNA]</scope>
    <source>
        <strain evidence="15 16">OG2</strain>
    </source>
</reference>
<dbReference type="Gene3D" id="1.20.58.530">
    <property type="match status" value="1"/>
</dbReference>
<dbReference type="SMART" id="SM00242">
    <property type="entry name" value="MYSc"/>
    <property type="match status" value="1"/>
</dbReference>
<dbReference type="PANTHER" id="PTHR13140">
    <property type="entry name" value="MYOSIN"/>
    <property type="match status" value="1"/>
</dbReference>
<dbReference type="CDD" id="cd15480">
    <property type="entry name" value="fMyo2p_CBD"/>
    <property type="match status" value="1"/>
</dbReference>
<dbReference type="InterPro" id="IPR036961">
    <property type="entry name" value="Kinesin_motor_dom_sf"/>
</dbReference>
<dbReference type="Gene3D" id="1.20.120.720">
    <property type="entry name" value="Myosin VI head, motor domain, U50 subdomain"/>
    <property type="match status" value="1"/>
</dbReference>
<dbReference type="PRINTS" id="PR00193">
    <property type="entry name" value="MYOSINHEAVY"/>
</dbReference>
<dbReference type="InterPro" id="IPR027417">
    <property type="entry name" value="P-loop_NTPase"/>
</dbReference>
<dbReference type="CDD" id="cd01380">
    <property type="entry name" value="MYSc_Myo5"/>
    <property type="match status" value="1"/>
</dbReference>
<evidence type="ECO:0000256" key="5">
    <source>
        <dbReference type="ARBA" id="ARBA00023054"/>
    </source>
</evidence>
<feature type="binding site" evidence="9">
    <location>
        <begin position="160"/>
        <end position="167"/>
    </location>
    <ligand>
        <name>ATP</name>
        <dbReference type="ChEBI" id="CHEBI:30616"/>
    </ligand>
</feature>
<feature type="compositionally biased region" description="Basic and acidic residues" evidence="11">
    <location>
        <begin position="614"/>
        <end position="623"/>
    </location>
</feature>
<evidence type="ECO:0000256" key="1">
    <source>
        <dbReference type="ARBA" id="ARBA00008314"/>
    </source>
</evidence>
<evidence type="ECO:0000259" key="12">
    <source>
        <dbReference type="PROSITE" id="PS51126"/>
    </source>
</evidence>
<keyword evidence="16" id="KW-1185">Reference proteome</keyword>
<feature type="region of interest" description="Actin-binding" evidence="9">
    <location>
        <begin position="655"/>
        <end position="677"/>
    </location>
</feature>
<dbReference type="PROSITE" id="PS51844">
    <property type="entry name" value="SH3_LIKE"/>
    <property type="match status" value="1"/>
</dbReference>
<dbReference type="Gene3D" id="1.20.5.190">
    <property type="match status" value="2"/>
</dbReference>
<dbReference type="Gene3D" id="6.20.240.20">
    <property type="match status" value="1"/>
</dbReference>
<dbReference type="PANTHER" id="PTHR13140:SF706">
    <property type="entry name" value="DILUTE CLASS UNCONVENTIONAL MYOSIN, ISOFORM C"/>
    <property type="match status" value="1"/>
</dbReference>
<dbReference type="Gene3D" id="1.10.10.820">
    <property type="match status" value="1"/>
</dbReference>
<dbReference type="InterPro" id="IPR002710">
    <property type="entry name" value="Dilute_dom"/>
</dbReference>
<dbReference type="InterPro" id="IPR000048">
    <property type="entry name" value="IQ_motif_EF-hand-BS"/>
</dbReference>
<dbReference type="InterPro" id="IPR001609">
    <property type="entry name" value="Myosin_head_motor_dom-like"/>
</dbReference>
<evidence type="ECO:0000256" key="11">
    <source>
        <dbReference type="SAM" id="MobiDB-lite"/>
    </source>
</evidence>
<dbReference type="InterPro" id="IPR004009">
    <property type="entry name" value="SH3_Myosin"/>
</dbReference>
<evidence type="ECO:0000313" key="16">
    <source>
        <dbReference type="Proteomes" id="UP000750334"/>
    </source>
</evidence>
<dbReference type="Gene3D" id="3.40.850.10">
    <property type="entry name" value="Kinesin motor domain"/>
    <property type="match status" value="1"/>
</dbReference>
<evidence type="ECO:0000256" key="7">
    <source>
        <dbReference type="ARBA" id="ARBA00023175"/>
    </source>
</evidence>
<organism evidence="15 16">
    <name type="scientific">Maudiozyma exigua</name>
    <name type="common">Yeast</name>
    <name type="synonym">Kazachstania exigua</name>
    <dbReference type="NCBI Taxonomy" id="34358"/>
    <lineage>
        <taxon>Eukaryota</taxon>
        <taxon>Fungi</taxon>
        <taxon>Dikarya</taxon>
        <taxon>Ascomycota</taxon>
        <taxon>Saccharomycotina</taxon>
        <taxon>Saccharomycetes</taxon>
        <taxon>Saccharomycetales</taxon>
        <taxon>Saccharomycetaceae</taxon>
        <taxon>Maudiozyma</taxon>
    </lineage>
</organism>
<accession>A0A9P6WB89</accession>
<dbReference type="Pfam" id="PF01843">
    <property type="entry name" value="DIL"/>
    <property type="match status" value="1"/>
</dbReference>
<keyword evidence="3 9" id="KW-0547">Nucleotide-binding</keyword>
<dbReference type="PROSITE" id="PS50096">
    <property type="entry name" value="IQ"/>
    <property type="match status" value="3"/>
</dbReference>
<dbReference type="Pfam" id="PF00612">
    <property type="entry name" value="IQ"/>
    <property type="match status" value="1"/>
</dbReference>
<evidence type="ECO:0000256" key="6">
    <source>
        <dbReference type="ARBA" id="ARBA00023123"/>
    </source>
</evidence>